<evidence type="ECO:0000313" key="9">
    <source>
        <dbReference type="EMBL" id="AKE40503.1"/>
    </source>
</evidence>
<dbReference type="EMBL" id="CP011312">
    <property type="protein sequence ID" value="AKE40503.1"/>
    <property type="molecule type" value="Genomic_DNA"/>
</dbReference>
<dbReference type="GO" id="GO:0070204">
    <property type="term" value="F:2-succinyl-5-enolpyruvyl-6-hydroxy-3-cyclohexene-1-carboxylic-acid synthase activity"/>
    <property type="evidence" value="ECO:0007669"/>
    <property type="project" value="UniProtKB-UniRule"/>
</dbReference>
<dbReference type="Pfam" id="PF02776">
    <property type="entry name" value="TPP_enzyme_N"/>
    <property type="match status" value="1"/>
</dbReference>
<reference evidence="10 12" key="2">
    <citation type="submission" date="2018-12" db="EMBL/GenBank/DDBJ databases">
        <authorList>
            <consortium name="Pathogen Informatics"/>
        </authorList>
    </citation>
    <scope>NUCLEOTIDE SEQUENCE [LARGE SCALE GENOMIC DNA]</scope>
    <source>
        <strain evidence="10 12">NCTC949</strain>
    </source>
</reference>
<dbReference type="KEGG" id="cku:UL82_01355"/>
<dbReference type="CDD" id="cd02009">
    <property type="entry name" value="TPP_SHCHC_synthase"/>
    <property type="match status" value="1"/>
</dbReference>
<feature type="domain" description="Thiamine pyrophosphate enzyme TPP-binding" evidence="7">
    <location>
        <begin position="388"/>
        <end position="515"/>
    </location>
</feature>
<proteinExistence type="inferred from homology"/>
<dbReference type="InterPro" id="IPR029061">
    <property type="entry name" value="THDP-binding"/>
</dbReference>
<comment type="catalytic activity">
    <reaction evidence="6">
        <text>isochorismate + 2-oxoglutarate + H(+) = 5-enolpyruvoyl-6-hydroxy-2-succinyl-cyclohex-3-ene-1-carboxylate + CO2</text>
        <dbReference type="Rhea" id="RHEA:25593"/>
        <dbReference type="ChEBI" id="CHEBI:15378"/>
        <dbReference type="ChEBI" id="CHEBI:16526"/>
        <dbReference type="ChEBI" id="CHEBI:16810"/>
        <dbReference type="ChEBI" id="CHEBI:29780"/>
        <dbReference type="ChEBI" id="CHEBI:58818"/>
        <dbReference type="EC" id="2.2.1.9"/>
    </reaction>
</comment>
<organism evidence="9 11">
    <name type="scientific">Corynebacterium kutscheri</name>
    <dbReference type="NCBI Taxonomy" id="35755"/>
    <lineage>
        <taxon>Bacteria</taxon>
        <taxon>Bacillati</taxon>
        <taxon>Actinomycetota</taxon>
        <taxon>Actinomycetes</taxon>
        <taxon>Mycobacteriales</taxon>
        <taxon>Corynebacteriaceae</taxon>
        <taxon>Corynebacterium</taxon>
    </lineage>
</organism>
<comment type="cofactor">
    <cofactor evidence="6">
        <name>Mg(2+)</name>
        <dbReference type="ChEBI" id="CHEBI:18420"/>
    </cofactor>
    <cofactor evidence="6">
        <name>Mn(2+)</name>
        <dbReference type="ChEBI" id="CHEBI:29035"/>
    </cofactor>
</comment>
<evidence type="ECO:0000256" key="6">
    <source>
        <dbReference type="HAMAP-Rule" id="MF_01659"/>
    </source>
</evidence>
<dbReference type="HOGENOM" id="CLU_006051_4_1_11"/>
<dbReference type="GO" id="GO:0030145">
    <property type="term" value="F:manganese ion binding"/>
    <property type="evidence" value="ECO:0007669"/>
    <property type="project" value="UniProtKB-UniRule"/>
</dbReference>
<dbReference type="SUPFAM" id="SSF52518">
    <property type="entry name" value="Thiamin diphosphate-binding fold (THDP-binding)"/>
    <property type="match status" value="2"/>
</dbReference>
<dbReference type="Proteomes" id="UP000271380">
    <property type="component" value="Chromosome"/>
</dbReference>
<keyword evidence="11" id="KW-1185">Reference proteome</keyword>
<comment type="pathway">
    <text evidence="6">Quinol/quinone metabolism; menaquinone biosynthesis.</text>
</comment>
<protein>
    <recommendedName>
        <fullName evidence="6">2-succinyl-5-enolpyruvyl-6-hydroxy-3-cyclohexene-1-carboxylate synthase</fullName>
        <shortName evidence="6">SEPHCHC synthase</shortName>
        <ecNumber evidence="6">2.2.1.9</ecNumber>
    </recommendedName>
    <alternativeName>
        <fullName evidence="6">Menaquinone biosynthesis protein MenD</fullName>
    </alternativeName>
</protein>
<keyword evidence="5 6" id="KW-0464">Manganese</keyword>
<reference evidence="9 11" key="1">
    <citation type="journal article" date="2015" name="Genome Announc.">
        <title>Complete Genome Sequence of Corynebacterium kutscheri DSM 20755, a Corynebacterial Type Strain with Remarkably Low G+C Content of Chromosomal DNA.</title>
        <authorList>
            <person name="Ruckert C."/>
            <person name="Albersmeier A."/>
            <person name="Winkler A."/>
            <person name="Tauch A."/>
        </authorList>
    </citation>
    <scope>NUCLEOTIDE SEQUENCE [LARGE SCALE GENOMIC DNA]</scope>
    <source>
        <strain evidence="9 11">DSM 20755</strain>
    </source>
</reference>
<dbReference type="HAMAP" id="MF_01659">
    <property type="entry name" value="MenD"/>
    <property type="match status" value="1"/>
</dbReference>
<dbReference type="UniPathway" id="UPA00079"/>
<dbReference type="OrthoDB" id="9791859at2"/>
<dbReference type="Pfam" id="PF02775">
    <property type="entry name" value="TPP_enzyme_C"/>
    <property type="match status" value="1"/>
</dbReference>
<accession>A0A0F6R0L2</accession>
<comment type="subunit">
    <text evidence="6">Homodimer.</text>
</comment>
<dbReference type="PANTHER" id="PTHR42916">
    <property type="entry name" value="2-SUCCINYL-5-ENOLPYRUVYL-6-HYDROXY-3-CYCLOHEXENE-1-CARBOXYLATE SYNTHASE"/>
    <property type="match status" value="1"/>
</dbReference>
<comment type="cofactor">
    <cofactor evidence="6">
        <name>thiamine diphosphate</name>
        <dbReference type="ChEBI" id="CHEBI:58937"/>
    </cofactor>
    <text evidence="6">Binds 1 thiamine pyrophosphate per subunit.</text>
</comment>
<evidence type="ECO:0000313" key="10">
    <source>
        <dbReference type="EMBL" id="VEH05073.1"/>
    </source>
</evidence>
<dbReference type="NCBIfam" id="TIGR00173">
    <property type="entry name" value="menD"/>
    <property type="match status" value="1"/>
</dbReference>
<evidence type="ECO:0000259" key="7">
    <source>
        <dbReference type="Pfam" id="PF02775"/>
    </source>
</evidence>
<evidence type="ECO:0000313" key="12">
    <source>
        <dbReference type="Proteomes" id="UP000271380"/>
    </source>
</evidence>
<dbReference type="GO" id="GO:0030976">
    <property type="term" value="F:thiamine pyrophosphate binding"/>
    <property type="evidence" value="ECO:0007669"/>
    <property type="project" value="UniProtKB-UniRule"/>
</dbReference>
<comment type="pathway">
    <text evidence="6">Quinol/quinone metabolism; 1,4-dihydroxy-2-naphthoate biosynthesis; 1,4-dihydroxy-2-naphthoate from chorismate: step 2/7.</text>
</comment>
<comment type="function">
    <text evidence="6">Catalyzes the thiamine diphosphate-dependent decarboxylation of 2-oxoglutarate and the subsequent addition of the resulting succinic semialdehyde-thiamine pyrophosphate anion to isochorismate to yield 2-succinyl-5-enolpyruvyl-6-hydroxy-3-cyclohexene-1-carboxylate (SEPHCHC).</text>
</comment>
<evidence type="ECO:0000256" key="1">
    <source>
        <dbReference type="ARBA" id="ARBA00022679"/>
    </source>
</evidence>
<keyword evidence="3 6" id="KW-0460">Magnesium</keyword>
<keyword evidence="4 6" id="KW-0786">Thiamine pyrophosphate</keyword>
<dbReference type="EC" id="2.2.1.9" evidence="6"/>
<dbReference type="GO" id="GO:0000287">
    <property type="term" value="F:magnesium ion binding"/>
    <property type="evidence" value="ECO:0007669"/>
    <property type="project" value="UniProtKB-UniRule"/>
</dbReference>
<evidence type="ECO:0000259" key="8">
    <source>
        <dbReference type="Pfam" id="PF02776"/>
    </source>
</evidence>
<name>A0A0F6R0L2_9CORY</name>
<dbReference type="PIRSF" id="PIRSF004983">
    <property type="entry name" value="MenD"/>
    <property type="match status" value="1"/>
</dbReference>
<evidence type="ECO:0000256" key="5">
    <source>
        <dbReference type="ARBA" id="ARBA00023211"/>
    </source>
</evidence>
<dbReference type="RefSeq" id="WP_046438602.1">
    <property type="nucleotide sequence ID" value="NZ_CP011312.1"/>
</dbReference>
<keyword evidence="1 6" id="KW-0808">Transferase</keyword>
<dbReference type="Proteomes" id="UP000033457">
    <property type="component" value="Chromosome"/>
</dbReference>
<feature type="domain" description="Thiamine pyrophosphate enzyme N-terminal TPP-binding" evidence="8">
    <location>
        <begin position="7"/>
        <end position="117"/>
    </location>
</feature>
<dbReference type="Gene3D" id="3.40.50.970">
    <property type="match status" value="2"/>
</dbReference>
<keyword evidence="6" id="KW-0474">Menaquinone biosynthesis</keyword>
<gene>
    <name evidence="6 9" type="primary">menD</name>
    <name evidence="10" type="ORF">NCTC949_00418</name>
    <name evidence="9" type="ORF">UL82_01355</name>
</gene>
<dbReference type="GO" id="GO:0009234">
    <property type="term" value="P:menaquinone biosynthetic process"/>
    <property type="evidence" value="ECO:0007669"/>
    <property type="project" value="UniProtKB-UniRule"/>
</dbReference>
<evidence type="ECO:0000313" key="11">
    <source>
        <dbReference type="Proteomes" id="UP000033457"/>
    </source>
</evidence>
<keyword evidence="2 6" id="KW-0479">Metal-binding</keyword>
<dbReference type="STRING" id="35755.UL82_01355"/>
<dbReference type="UniPathway" id="UPA01057">
    <property type="reaction ID" value="UER00164"/>
</dbReference>
<evidence type="ECO:0000256" key="2">
    <source>
        <dbReference type="ARBA" id="ARBA00022723"/>
    </source>
</evidence>
<dbReference type="AlphaFoldDB" id="A0A0F6R0L2"/>
<dbReference type="InterPro" id="IPR004433">
    <property type="entry name" value="MenaQ_synth_MenD"/>
</dbReference>
<dbReference type="InterPro" id="IPR011766">
    <property type="entry name" value="TPP_enzyme_TPP-bd"/>
</dbReference>
<dbReference type="PANTHER" id="PTHR42916:SF1">
    <property type="entry name" value="PROTEIN PHYLLO, CHLOROPLASTIC"/>
    <property type="match status" value="1"/>
</dbReference>
<sequence>MTSSPELAARIADELSNYLTDVVICPGSRNSALSLALIARSDIRVHVRIDERSAAFFALGMARVAQRHVGVITTSGTAVANCLPAMIEAEYAHVPLAIISADRPARLRGTGASQTINHDGLLGIPTLHIQTLEDVEAIADRFSSAQVHININFVDPLVAGLPEIVDKPAKVIPPFSDYHDHGEIELDLSKNTIVVAGDEAWDVEELADVPTIAEPTTISPLWPIHSLGAAIFLQEKVRINGTMVYPKPEQIVVVGHPTLHRHVFQLMADPQIDYYVLTRTETITNPLGREVTVGSRVKTTGKPSKEWKNICAALSHQGAEAVRSVVVGKEHGFTGLHVAAAITDTLGTGDAFFVGASNPIRDVSFTGLPFYGTDTFSPRGAAGIDGSVSQAIGIAIATQAAHPEEPRAPRTIALLGDVTFLHDVGGLFFGPESPKPENLTIVVANDSGGGIFEILEVGEKEYRSSFEQAFGAKHRVSIKDIAKAYGVKYHCVKDVNGLLEQLHAAIEVPGFKIIEAKTTRNTRIAMHRALAAGVGF</sequence>
<dbReference type="CDD" id="cd07037">
    <property type="entry name" value="TPP_PYR_MenD"/>
    <property type="match status" value="1"/>
</dbReference>
<evidence type="ECO:0000256" key="3">
    <source>
        <dbReference type="ARBA" id="ARBA00022842"/>
    </source>
</evidence>
<dbReference type="EMBL" id="LR134377">
    <property type="protein sequence ID" value="VEH05073.1"/>
    <property type="molecule type" value="Genomic_DNA"/>
</dbReference>
<comment type="similarity">
    <text evidence="6">Belongs to the TPP enzyme family. MenD subfamily.</text>
</comment>
<dbReference type="InterPro" id="IPR012001">
    <property type="entry name" value="Thiamin_PyroP_enz_TPP-bd_dom"/>
</dbReference>
<evidence type="ECO:0000256" key="4">
    <source>
        <dbReference type="ARBA" id="ARBA00023052"/>
    </source>
</evidence>